<dbReference type="PANTHER" id="PTHR40588">
    <property type="entry name" value="MRNA INTERFERASE TOXIN YAFQ"/>
    <property type="match status" value="1"/>
</dbReference>
<keyword evidence="1" id="KW-1277">Toxin-antitoxin system</keyword>
<reference evidence="3 4" key="1">
    <citation type="submission" date="2018-04" db="EMBL/GenBank/DDBJ databases">
        <title>Genomic Encyclopedia of Archaeal and Bacterial Type Strains, Phase II (KMG-II): from individual species to whole genera.</title>
        <authorList>
            <person name="Goeker M."/>
        </authorList>
    </citation>
    <scope>NUCLEOTIDE SEQUENCE [LARGE SCALE GENOMIC DNA]</scope>
    <source>
        <strain evidence="3 4">DSM 22902</strain>
    </source>
</reference>
<dbReference type="AlphaFoldDB" id="A0A2T5XVT0"/>
<gene>
    <name evidence="3" type="ORF">C8P65_104137</name>
</gene>
<accession>A0A2T5XVT0</accession>
<dbReference type="Pfam" id="PF15738">
    <property type="entry name" value="YafQ_toxin"/>
    <property type="match status" value="1"/>
</dbReference>
<dbReference type="NCBIfam" id="TIGR02385">
    <property type="entry name" value="RelE_StbE"/>
    <property type="match status" value="1"/>
</dbReference>
<dbReference type="SUPFAM" id="SSF143011">
    <property type="entry name" value="RelE-like"/>
    <property type="match status" value="1"/>
</dbReference>
<proteinExistence type="predicted"/>
<name>A0A2T5XVT0_9FLAO</name>
<dbReference type="GO" id="GO:0006415">
    <property type="term" value="P:translational termination"/>
    <property type="evidence" value="ECO:0007669"/>
    <property type="project" value="TreeGrafter"/>
</dbReference>
<evidence type="ECO:0000256" key="1">
    <source>
        <dbReference type="ARBA" id="ARBA00022649"/>
    </source>
</evidence>
<dbReference type="Gene3D" id="3.30.2310.20">
    <property type="entry name" value="RelE-like"/>
    <property type="match status" value="1"/>
</dbReference>
<dbReference type="GO" id="GO:0004521">
    <property type="term" value="F:RNA endonuclease activity"/>
    <property type="evidence" value="ECO:0007669"/>
    <property type="project" value="TreeGrafter"/>
</dbReference>
<dbReference type="EMBL" id="QBKG01000004">
    <property type="protein sequence ID" value="PTX07446.1"/>
    <property type="molecule type" value="Genomic_DNA"/>
</dbReference>
<dbReference type="PANTHER" id="PTHR40588:SF1">
    <property type="entry name" value="MRNA INTERFERASE TOXIN YAFQ"/>
    <property type="match status" value="1"/>
</dbReference>
<dbReference type="GeneID" id="84580491"/>
<feature type="active site" description="Proton donor" evidence="2">
    <location>
        <position position="99"/>
    </location>
</feature>
<evidence type="ECO:0000313" key="4">
    <source>
        <dbReference type="Proteomes" id="UP000243985"/>
    </source>
</evidence>
<dbReference type="RefSeq" id="WP_107781943.1">
    <property type="nucleotide sequence ID" value="NZ_CAMURD010000036.1"/>
</dbReference>
<dbReference type="PIRSF" id="PIRSF006156">
    <property type="entry name" value="YafQ"/>
    <property type="match status" value="1"/>
</dbReference>
<dbReference type="InterPro" id="IPR007712">
    <property type="entry name" value="RelE/ParE_toxin"/>
</dbReference>
<evidence type="ECO:0000313" key="3">
    <source>
        <dbReference type="EMBL" id="PTX07446.1"/>
    </source>
</evidence>
<dbReference type="GO" id="GO:0006402">
    <property type="term" value="P:mRNA catabolic process"/>
    <property type="evidence" value="ECO:0007669"/>
    <property type="project" value="TreeGrafter"/>
</dbReference>
<evidence type="ECO:0000256" key="2">
    <source>
        <dbReference type="PIRSR" id="PIRSR006156-1"/>
    </source>
</evidence>
<dbReference type="InterPro" id="IPR035093">
    <property type="entry name" value="RelE/ParE_toxin_dom_sf"/>
</dbReference>
<dbReference type="InterPro" id="IPR004386">
    <property type="entry name" value="Toxin_YafQ-like"/>
</dbReference>
<protein>
    <submittedName>
        <fullName evidence="3">mRNA interferase YafQ</fullName>
    </submittedName>
</protein>
<sequence length="105" mass="12210">MTNNETEKEKKSFSLKYSTSFKKDLKVISNNTQKLQKTVEVLGMLQECGVEGIPRKMKPHKLIGQYKGALECHIEPDLLIIWEEYLDEREISLLRLGSHSELFKK</sequence>
<dbReference type="Proteomes" id="UP000243985">
    <property type="component" value="Unassembled WGS sequence"/>
</dbReference>
<organism evidence="3 4">
    <name type="scientific">Capnocytophaga leadbetteri</name>
    <dbReference type="NCBI Taxonomy" id="327575"/>
    <lineage>
        <taxon>Bacteria</taxon>
        <taxon>Pseudomonadati</taxon>
        <taxon>Bacteroidota</taxon>
        <taxon>Flavobacteriia</taxon>
        <taxon>Flavobacteriales</taxon>
        <taxon>Flavobacteriaceae</taxon>
        <taxon>Capnocytophaga</taxon>
    </lineage>
</organism>
<comment type="caution">
    <text evidence="3">The sequence shown here is derived from an EMBL/GenBank/DDBJ whole genome shotgun (WGS) entry which is preliminary data.</text>
</comment>